<organism evidence="1">
    <name type="scientific">Anguilla anguilla</name>
    <name type="common">European freshwater eel</name>
    <name type="synonym">Muraena anguilla</name>
    <dbReference type="NCBI Taxonomy" id="7936"/>
    <lineage>
        <taxon>Eukaryota</taxon>
        <taxon>Metazoa</taxon>
        <taxon>Chordata</taxon>
        <taxon>Craniata</taxon>
        <taxon>Vertebrata</taxon>
        <taxon>Euteleostomi</taxon>
        <taxon>Actinopterygii</taxon>
        <taxon>Neopterygii</taxon>
        <taxon>Teleostei</taxon>
        <taxon>Anguilliformes</taxon>
        <taxon>Anguillidae</taxon>
        <taxon>Anguilla</taxon>
    </lineage>
</organism>
<accession>A0A0E9SXB8</accession>
<dbReference type="EMBL" id="GBXM01088182">
    <property type="protein sequence ID" value="JAH20395.1"/>
    <property type="molecule type" value="Transcribed_RNA"/>
</dbReference>
<reference evidence="1" key="1">
    <citation type="submission" date="2014-11" db="EMBL/GenBank/DDBJ databases">
        <authorList>
            <person name="Amaro Gonzalez C."/>
        </authorList>
    </citation>
    <scope>NUCLEOTIDE SEQUENCE</scope>
</reference>
<proteinExistence type="predicted"/>
<name>A0A0E9SXB8_ANGAN</name>
<dbReference type="AlphaFoldDB" id="A0A0E9SXB8"/>
<evidence type="ECO:0000313" key="1">
    <source>
        <dbReference type="EMBL" id="JAH45897.1"/>
    </source>
</evidence>
<reference evidence="1" key="2">
    <citation type="journal article" date="2015" name="Fish Shellfish Immunol.">
        <title>Early steps in the European eel (Anguilla anguilla)-Vibrio vulnificus interaction in the gills: Role of the RtxA13 toxin.</title>
        <authorList>
            <person name="Callol A."/>
            <person name="Pajuelo D."/>
            <person name="Ebbesson L."/>
            <person name="Teles M."/>
            <person name="MacKenzie S."/>
            <person name="Amaro C."/>
        </authorList>
    </citation>
    <scope>NUCLEOTIDE SEQUENCE</scope>
</reference>
<protein>
    <submittedName>
        <fullName evidence="1">Uncharacterized protein</fullName>
    </submittedName>
</protein>
<dbReference type="EMBL" id="GBXM01062680">
    <property type="protein sequence ID" value="JAH45897.1"/>
    <property type="molecule type" value="Transcribed_RNA"/>
</dbReference>
<sequence length="35" mass="4070">MKYTVYVTANLWHTDCTTAQNRGFVWQGSNECESE</sequence>